<dbReference type="AlphaFoldDB" id="A0AA39FHB8"/>
<comment type="caution">
    <text evidence="5">The sequence shown here is derived from an EMBL/GenBank/DDBJ whole genome shotgun (WGS) entry which is preliminary data.</text>
</comment>
<evidence type="ECO:0000256" key="3">
    <source>
        <dbReference type="ARBA" id="ARBA00023098"/>
    </source>
</evidence>
<evidence type="ECO:0000313" key="6">
    <source>
        <dbReference type="Proteomes" id="UP001168990"/>
    </source>
</evidence>
<reference evidence="5" key="2">
    <citation type="submission" date="2023-03" db="EMBL/GenBank/DDBJ databases">
        <authorList>
            <person name="Inwood S.N."/>
            <person name="Skelly J.G."/>
            <person name="Guhlin J."/>
            <person name="Harrop T.W.R."/>
            <person name="Goldson S.G."/>
            <person name="Dearden P.K."/>
        </authorList>
    </citation>
    <scope>NUCLEOTIDE SEQUENCE</scope>
    <source>
        <strain evidence="5">Irish</strain>
        <tissue evidence="5">Whole body</tissue>
    </source>
</reference>
<dbReference type="GO" id="GO:0022008">
    <property type="term" value="P:neurogenesis"/>
    <property type="evidence" value="ECO:0007669"/>
    <property type="project" value="TreeGrafter"/>
</dbReference>
<feature type="transmembrane region" description="Helical" evidence="4">
    <location>
        <begin position="56"/>
        <end position="79"/>
    </location>
</feature>
<keyword evidence="2" id="KW-0442">Lipid degradation</keyword>
<keyword evidence="4" id="KW-0812">Transmembrane</keyword>
<dbReference type="PANTHER" id="PTHR45792:SF2">
    <property type="entry name" value="DIACYLGLYCEROL LIPASE-BETA"/>
    <property type="match status" value="1"/>
</dbReference>
<dbReference type="GO" id="GO:0046340">
    <property type="term" value="P:diacylglycerol catabolic process"/>
    <property type="evidence" value="ECO:0007669"/>
    <property type="project" value="TreeGrafter"/>
</dbReference>
<keyword evidence="4" id="KW-1133">Transmembrane helix</keyword>
<keyword evidence="1" id="KW-0378">Hydrolase</keyword>
<dbReference type="GO" id="GO:0004806">
    <property type="term" value="F:triacylglycerol lipase activity"/>
    <property type="evidence" value="ECO:0007669"/>
    <property type="project" value="TreeGrafter"/>
</dbReference>
<organism evidence="5 6">
    <name type="scientific">Microctonus aethiopoides</name>
    <dbReference type="NCBI Taxonomy" id="144406"/>
    <lineage>
        <taxon>Eukaryota</taxon>
        <taxon>Metazoa</taxon>
        <taxon>Ecdysozoa</taxon>
        <taxon>Arthropoda</taxon>
        <taxon>Hexapoda</taxon>
        <taxon>Insecta</taxon>
        <taxon>Pterygota</taxon>
        <taxon>Neoptera</taxon>
        <taxon>Endopterygota</taxon>
        <taxon>Hymenoptera</taxon>
        <taxon>Apocrita</taxon>
        <taxon>Ichneumonoidea</taxon>
        <taxon>Braconidae</taxon>
        <taxon>Euphorinae</taxon>
        <taxon>Microctonus</taxon>
    </lineage>
</organism>
<dbReference type="GO" id="GO:0005737">
    <property type="term" value="C:cytoplasm"/>
    <property type="evidence" value="ECO:0007669"/>
    <property type="project" value="TreeGrafter"/>
</dbReference>
<dbReference type="GO" id="GO:0019369">
    <property type="term" value="P:arachidonate metabolic process"/>
    <property type="evidence" value="ECO:0007669"/>
    <property type="project" value="TreeGrafter"/>
</dbReference>
<feature type="transmembrane region" description="Helical" evidence="4">
    <location>
        <begin position="26"/>
        <end position="44"/>
    </location>
</feature>
<proteinExistence type="predicted"/>
<protein>
    <submittedName>
        <fullName evidence="5">Uncharacterized protein</fullName>
    </submittedName>
</protein>
<evidence type="ECO:0000256" key="2">
    <source>
        <dbReference type="ARBA" id="ARBA00022963"/>
    </source>
</evidence>
<keyword evidence="4" id="KW-0472">Membrane</keyword>
<evidence type="ECO:0000256" key="1">
    <source>
        <dbReference type="ARBA" id="ARBA00022801"/>
    </source>
</evidence>
<feature type="transmembrane region" description="Helical" evidence="4">
    <location>
        <begin position="142"/>
        <end position="160"/>
    </location>
</feature>
<reference evidence="5" key="1">
    <citation type="journal article" date="2023" name="bioRxiv">
        <title>Scaffold-level genome assemblies of two parasitoid biocontrol wasps reveal the parthenogenesis mechanism and an associated novel virus.</title>
        <authorList>
            <person name="Inwood S."/>
            <person name="Skelly J."/>
            <person name="Guhlin J."/>
            <person name="Harrop T."/>
            <person name="Goldson S."/>
            <person name="Dearden P."/>
        </authorList>
    </citation>
    <scope>NUCLEOTIDE SEQUENCE</scope>
    <source>
        <strain evidence="5">Irish</strain>
        <tissue evidence="5">Whole body</tissue>
    </source>
</reference>
<dbReference type="Proteomes" id="UP001168990">
    <property type="component" value="Unassembled WGS sequence"/>
</dbReference>
<accession>A0AA39FHB8</accession>
<dbReference type="InterPro" id="IPR052214">
    <property type="entry name" value="DAG_Lipase-Related"/>
</dbReference>
<evidence type="ECO:0000313" key="5">
    <source>
        <dbReference type="EMBL" id="KAK0169411.1"/>
    </source>
</evidence>
<name>A0AA39FHB8_9HYME</name>
<feature type="transmembrane region" description="Helical" evidence="4">
    <location>
        <begin position="99"/>
        <end position="122"/>
    </location>
</feature>
<dbReference type="GO" id="GO:0005886">
    <property type="term" value="C:plasma membrane"/>
    <property type="evidence" value="ECO:0007669"/>
    <property type="project" value="TreeGrafter"/>
</dbReference>
<sequence>MPALQLFGRKWLAATDDLVYPGLFEIFIRVVWLVLIGIACLRYYDETWKCKTGGELVRVFLVGEIVILGVVTILMFIIVNHSARGSIGDTYARRFVQPLLTVKILLVLPEIAWNILGTLWILSDYVQCNDEYYTSTVIKSLVFFDWVLIGLAILGLALVFDPLGSLSHSDKALEDSVEHGKVSRIWLRRFKYFWWMRRDESATETFQHVAGLLSALFRGTDLVPSDVVAGCVLLRVRQKRENLELRRLNILERPKYSVGKYLKKILFSILLLLLLLF</sequence>
<gene>
    <name evidence="5" type="ORF">PV328_012086</name>
</gene>
<keyword evidence="3" id="KW-0443">Lipid metabolism</keyword>
<keyword evidence="6" id="KW-1185">Reference proteome</keyword>
<evidence type="ECO:0000256" key="4">
    <source>
        <dbReference type="SAM" id="Phobius"/>
    </source>
</evidence>
<dbReference type="PANTHER" id="PTHR45792">
    <property type="entry name" value="DIACYLGLYCEROL LIPASE HOMOLOG-RELATED"/>
    <property type="match status" value="1"/>
</dbReference>
<dbReference type="EMBL" id="JAQQBS010000465">
    <property type="protein sequence ID" value="KAK0169411.1"/>
    <property type="molecule type" value="Genomic_DNA"/>
</dbReference>